<comment type="similarity">
    <text evidence="2">Belongs to the peptidase M20A family.</text>
</comment>
<dbReference type="Gene3D" id="3.30.70.360">
    <property type="match status" value="1"/>
</dbReference>
<dbReference type="Pfam" id="PF01546">
    <property type="entry name" value="Peptidase_M20"/>
    <property type="match status" value="1"/>
</dbReference>
<gene>
    <name evidence="7" type="ORF">SAMN04488543_0506</name>
</gene>
<name>A0A1H1M0P6_9ACTN</name>
<evidence type="ECO:0000256" key="5">
    <source>
        <dbReference type="ARBA" id="ARBA00022833"/>
    </source>
</evidence>
<evidence type="ECO:0000313" key="8">
    <source>
        <dbReference type="Proteomes" id="UP000199092"/>
    </source>
</evidence>
<dbReference type="GO" id="GO:0016787">
    <property type="term" value="F:hydrolase activity"/>
    <property type="evidence" value="ECO:0007669"/>
    <property type="project" value="UniProtKB-KW"/>
</dbReference>
<keyword evidence="5" id="KW-0862">Zinc</keyword>
<dbReference type="Gene3D" id="1.10.150.900">
    <property type="match status" value="1"/>
</dbReference>
<dbReference type="Proteomes" id="UP000199092">
    <property type="component" value="Chromosome I"/>
</dbReference>
<reference evidence="7 8" key="1">
    <citation type="submission" date="2016-10" db="EMBL/GenBank/DDBJ databases">
        <authorList>
            <person name="de Groot N.N."/>
        </authorList>
    </citation>
    <scope>NUCLEOTIDE SEQUENCE [LARGE SCALE GENOMIC DNA]</scope>
    <source>
        <strain evidence="7 8">DSM 21741</strain>
    </source>
</reference>
<dbReference type="InterPro" id="IPR011650">
    <property type="entry name" value="Peptidase_M20_dimer"/>
</dbReference>
<comment type="cofactor">
    <cofactor evidence="1">
        <name>Zn(2+)</name>
        <dbReference type="ChEBI" id="CHEBI:29105"/>
    </cofactor>
</comment>
<dbReference type="PANTHER" id="PTHR43808">
    <property type="entry name" value="ACETYLORNITHINE DEACETYLASE"/>
    <property type="match status" value="1"/>
</dbReference>
<dbReference type="Pfam" id="PF07687">
    <property type="entry name" value="M20_dimer"/>
    <property type="match status" value="1"/>
</dbReference>
<evidence type="ECO:0000256" key="4">
    <source>
        <dbReference type="ARBA" id="ARBA00022801"/>
    </source>
</evidence>
<keyword evidence="3" id="KW-0479">Metal-binding</keyword>
<dbReference type="SUPFAM" id="SSF55031">
    <property type="entry name" value="Bacterial exopeptidase dimerisation domain"/>
    <property type="match status" value="1"/>
</dbReference>
<dbReference type="InterPro" id="IPR050072">
    <property type="entry name" value="Peptidase_M20A"/>
</dbReference>
<evidence type="ECO:0000256" key="2">
    <source>
        <dbReference type="ARBA" id="ARBA00006247"/>
    </source>
</evidence>
<dbReference type="Gene3D" id="3.40.630.10">
    <property type="entry name" value="Zn peptidases"/>
    <property type="match status" value="1"/>
</dbReference>
<feature type="domain" description="Peptidase M20 dimerisation" evidence="6">
    <location>
        <begin position="228"/>
        <end position="360"/>
    </location>
</feature>
<dbReference type="SUPFAM" id="SSF53187">
    <property type="entry name" value="Zn-dependent exopeptidases"/>
    <property type="match status" value="1"/>
</dbReference>
<dbReference type="InterPro" id="IPR036264">
    <property type="entry name" value="Bact_exopeptidase_dim_dom"/>
</dbReference>
<dbReference type="GO" id="GO:0046872">
    <property type="term" value="F:metal ion binding"/>
    <property type="evidence" value="ECO:0007669"/>
    <property type="project" value="UniProtKB-KW"/>
</dbReference>
<dbReference type="InterPro" id="IPR002933">
    <property type="entry name" value="Peptidase_M20"/>
</dbReference>
<evidence type="ECO:0000256" key="3">
    <source>
        <dbReference type="ARBA" id="ARBA00022723"/>
    </source>
</evidence>
<keyword evidence="4" id="KW-0378">Hydrolase</keyword>
<evidence type="ECO:0000259" key="6">
    <source>
        <dbReference type="Pfam" id="PF07687"/>
    </source>
</evidence>
<dbReference type="NCBIfam" id="NF005913">
    <property type="entry name" value="PRK07906.1"/>
    <property type="match status" value="1"/>
</dbReference>
<evidence type="ECO:0000256" key="1">
    <source>
        <dbReference type="ARBA" id="ARBA00001947"/>
    </source>
</evidence>
<accession>A0A1H1M0P6</accession>
<keyword evidence="8" id="KW-1185">Reference proteome</keyword>
<sequence length="470" mass="49062">MLRICFDDLLVSRTEVPVTPPPSPGGPAEPEVVTLLRTMIGFDTTNWGRGRSRGEVDLARWVADQLGSVGFEPRLLARPDAPERANVVLRVPGTDPDLAGLVVHAHLDVVPAEPADWSVDPFAGVVADGFVWGRGAADMKDMAAATLATLLHWGRTGTRPRRDVVVAFVADEEDRGELGAEWLVDAHPGLFAGTAAAIGESGGEFRALRAAGADPVTPAVRCYAVAAGERGTMHLRLTATGTAGHASRPGADNPVVVLLDALHRLAHHRWPLHLAPVVRSQLATLAAALGVEVDLDSDAGVEAALALLGDAADPARWTSRASTTPTVLEAGYKVNVIPGSATAEVDVRCPPGYDEALLAALPALLGEGVEHTFTSFQRPVEAPVDGAWFAAIRDAVLRADPGATVVPTCMAGGTDAKAFARLGLHCYGFAPLGEDPDGRRATGVHGVDERVPVASLVWGAAVLADLLTTI</sequence>
<dbReference type="EMBL" id="LT629749">
    <property type="protein sequence ID" value="SDR80032.1"/>
    <property type="molecule type" value="Genomic_DNA"/>
</dbReference>
<proteinExistence type="inferred from homology"/>
<organism evidence="7 8">
    <name type="scientific">Friedmanniella luteola</name>
    <dbReference type="NCBI Taxonomy" id="546871"/>
    <lineage>
        <taxon>Bacteria</taxon>
        <taxon>Bacillati</taxon>
        <taxon>Actinomycetota</taxon>
        <taxon>Actinomycetes</taxon>
        <taxon>Propionibacteriales</taxon>
        <taxon>Nocardioidaceae</taxon>
        <taxon>Friedmanniella</taxon>
    </lineage>
</organism>
<evidence type="ECO:0000313" key="7">
    <source>
        <dbReference type="EMBL" id="SDR80032.1"/>
    </source>
</evidence>
<dbReference type="STRING" id="546871.SAMN04488543_0506"/>
<dbReference type="PANTHER" id="PTHR43808:SF8">
    <property type="entry name" value="PEPTIDASE M20 DIMERISATION DOMAIN-CONTAINING PROTEIN"/>
    <property type="match status" value="1"/>
</dbReference>
<dbReference type="AlphaFoldDB" id="A0A1H1M0P6"/>
<protein>
    <submittedName>
        <fullName evidence="7">Acetylornithine deacetylase/Succinyl-diaminopimelate desuccinylase</fullName>
    </submittedName>
</protein>